<dbReference type="EMBL" id="PDUD01000018">
    <property type="protein sequence ID" value="PHN06361.1"/>
    <property type="molecule type" value="Genomic_DNA"/>
</dbReference>
<comment type="caution">
    <text evidence="1">The sequence shown here is derived from an EMBL/GenBank/DDBJ whole genome shotgun (WGS) entry which is preliminary data.</text>
</comment>
<dbReference type="Proteomes" id="UP000223913">
    <property type="component" value="Unassembled WGS sequence"/>
</dbReference>
<accession>A0A2D0NCX6</accession>
<proteinExistence type="predicted"/>
<gene>
    <name evidence="1" type="ORF">CRP01_12385</name>
</gene>
<evidence type="ECO:0000313" key="1">
    <source>
        <dbReference type="EMBL" id="PHN06361.1"/>
    </source>
</evidence>
<organism evidence="1 2">
    <name type="scientific">Flavilitoribacter nigricans (strain ATCC 23147 / DSM 23189 / NBRC 102662 / NCIMB 1420 / SS-2)</name>
    <name type="common">Lewinella nigricans</name>
    <dbReference type="NCBI Taxonomy" id="1122177"/>
    <lineage>
        <taxon>Bacteria</taxon>
        <taxon>Pseudomonadati</taxon>
        <taxon>Bacteroidota</taxon>
        <taxon>Saprospiria</taxon>
        <taxon>Saprospirales</taxon>
        <taxon>Lewinellaceae</taxon>
        <taxon>Flavilitoribacter</taxon>
    </lineage>
</organism>
<name>A0A2D0NCX6_FLAN2</name>
<dbReference type="OrthoDB" id="9762853at2"/>
<keyword evidence="2" id="KW-1185">Reference proteome</keyword>
<dbReference type="AlphaFoldDB" id="A0A2D0NCX6"/>
<evidence type="ECO:0000313" key="2">
    <source>
        <dbReference type="Proteomes" id="UP000223913"/>
    </source>
</evidence>
<sequence>MSQNCKTYKHPIIRDGLSQESRRIEELLPDQLELIGLNREDWLNFTHEMGALLRFYDADRPDFVRGDWQSFWPDKPGVKALLEQIDKRSDLEPHLALYLSFLRLLEHSRSHFNQLSRRHLDFYYRRVLQLAELPHRPDQVHVLFELAKRAEVQQLPKGSLLDAGKDVLGKPLLYTTDEELIVNRIQIAHLRQIFFDEQLGLRHAPVANSADGLGAELPEDNPQWPAFGNADLPAGRIGLALAARELRLEQGDRLIRVDFFFTRTVKDEVRAALMGNSSVFLTGEKGWLGPYALLSEEAIDIDQLAEKKKQPKNGLSFYIQLREGDDPVMPYQAELHGESYNTQHPVLRLLLNEVTGTGVEAYRKLRGLKLDAVEIQVEAHGLRENTVENDNARMDPAKPFIPFGPLPTVGSNFYVGNAEVFDKGWEKIRLNIAWKGKPNNFKDHYEAYVEEYLRPDGSLKREAKRLFRTTTEVEDDGTEYQQYIANDSHFTVATSYRKDGRWIPEDNPVPLFVADSNTRQIVFDKQSTKPVTNKPGRLDRNALNHVGTIKARYAFRSNLSHFLQAKTMPKPTFQLAHYQLTPALLQLPSLSWSSFPKAGFLKLRLNQHFFHKSFPELSALSLTGKDDKLPVPNRPYTPEMETLTLDYVARVRQTYTTTSRSNQDIYSDFADKKIQLFHDQVFGQTEEHLFLKQQQRTFSVNKEISLLPEYRQGGELLLALEDAELNQTVSLLIQVAEGSENPLRDPLNNDTGIKWSVLCSDEWKPLEPEYKLKDTTNQFLRSGIVRLLIPPEATRFNRRLEAGYFWIRARLNAPLDSVCRLLGIHPQAVSATFFNQGNELSHLVTGLAPGTISKLKDRLARIKKVEQPYASFGGRSPETESEYYQRVSERLRHKDRAVTIWDYEHLVLQEFPKVYKVKCLSHTDAKAGREWMPGAVSMVIIPRIHPDNAFDRLRPRASQQLLTEIEDFLAERISMHVEFDAVNAEFETVKLDLAVRFRKDYDPNFYQEELNTALIGFLSPWAADPEADIRFGGTIYRSAIIQFLEQLEYVDYISDLKITHRDAAGNTVASGELRQVSASNARAILVSANQHKIDILQTDCP</sequence>
<protein>
    <submittedName>
        <fullName evidence="1">Uncharacterized protein</fullName>
    </submittedName>
</protein>
<reference evidence="1 2" key="1">
    <citation type="submission" date="2017-10" db="EMBL/GenBank/DDBJ databases">
        <title>The draft genome sequence of Lewinella nigricans NBRC 102662.</title>
        <authorList>
            <person name="Wang K."/>
        </authorList>
    </citation>
    <scope>NUCLEOTIDE SEQUENCE [LARGE SCALE GENOMIC DNA]</scope>
    <source>
        <strain evidence="1 2">NBRC 102662</strain>
    </source>
</reference>
<dbReference type="RefSeq" id="WP_099150344.1">
    <property type="nucleotide sequence ID" value="NZ_PDUD01000018.1"/>
</dbReference>